<keyword evidence="5 13" id="KW-0378">Hydrolase</keyword>
<dbReference type="GO" id="GO:0009378">
    <property type="term" value="F:four-way junction helicase activity"/>
    <property type="evidence" value="ECO:0007669"/>
    <property type="project" value="TreeGrafter"/>
</dbReference>
<dbReference type="GO" id="GO:0006355">
    <property type="term" value="P:regulation of DNA-templated transcription"/>
    <property type="evidence" value="ECO:0007669"/>
    <property type="project" value="InterPro"/>
</dbReference>
<dbReference type="GO" id="GO:0005524">
    <property type="term" value="F:ATP binding"/>
    <property type="evidence" value="ECO:0007669"/>
    <property type="project" value="UniProtKB-KW"/>
</dbReference>
<evidence type="ECO:0000256" key="3">
    <source>
        <dbReference type="ARBA" id="ARBA00022723"/>
    </source>
</evidence>
<sequence length="873" mass="99700">MDTQVILDALKKHFNFEKFKSKLQKKAVIEICQRKNDVYVSMPTGSGKSLCYQLPAVLYEKKVTIVFSPLLALIKDQIDHLLALNIRAASLNSKTVVAERNALLADLKSVSPNTKLLYVCPEQTKTSTFKDLFYHLVKFDKLAYIVVDEAHCVSQWGHDFRPEYLKLGALRDDCAVPYIALTATAGAEVTKDIVSSLRLSKDHKKYKSSCFRHNLFYDVVYQNIIENPYQHLKDFIQDCLAEEEEISLPKEKKSCGIIYCRTREQTEIVSEKLKKMGVKALCYHAGLRNKDRLEYQDKWFDGDIPVICATISFGMGVDKGSVRFVVHWGVPKDPASYYQESGRAGRDGKPSKCRIYYNRSDKKAVEFHLAHDLGKARENEARRIKTENAIKGFNKIAAFCENPTECRHKLFSTHFGESMEDCKKMCDFCVDKTAVQKMSENFLTKSIQFNSRPSNVVADCSDLYGGGREGIKNDAKGYFDDDNSNSGEWGEFQREETAKKEAADLIKKQFALRRNPQEVSQTTIEKLYAKNSRIKAAASTSTKIKGLTVVFREQYVNKILEVLYANYQECEKEPIFQKKHIEDCSVDLEYSIFTTNTTMTMYRQNVAKLISSVKKSTAQNEVYEKIVELEAAPDKHDTLSDLFANLKKQKKLNGFQTAKQALENRLKAKIERADEEQLTVSDDGETSDEMSAKKDKNLKDLFGEDSDDSQSVKSVKSEGFRSFKLSTEDDKRFEEVNVTRSFKKHDTKRRNSSDDREEDCKRVRSEEKVAEKVSPKKNGTTNDKNQSRPGAGESERPQTLRKPKRLQKVEIGTLVVKLLTPAYVEKRFESRDVFKSMARSISHALADKNEIEIKDYVETFLKKNDAINSQTKL</sequence>
<comment type="similarity">
    <text evidence="2 13">Belongs to the helicase family. RecQ subfamily.</text>
</comment>
<feature type="coiled-coil region" evidence="14">
    <location>
        <begin position="652"/>
        <end position="679"/>
    </location>
</feature>
<evidence type="ECO:0000313" key="18">
    <source>
        <dbReference type="EMBL" id="CAH0548926.1"/>
    </source>
</evidence>
<evidence type="ECO:0000256" key="8">
    <source>
        <dbReference type="ARBA" id="ARBA00023125"/>
    </source>
</evidence>
<evidence type="ECO:0000313" key="19">
    <source>
        <dbReference type="Proteomes" id="UP001154078"/>
    </source>
</evidence>
<dbReference type="InterPro" id="IPR013257">
    <property type="entry name" value="SRI"/>
</dbReference>
<feature type="compositionally biased region" description="Polar residues" evidence="15">
    <location>
        <begin position="777"/>
        <end position="788"/>
    </location>
</feature>
<evidence type="ECO:0000256" key="1">
    <source>
        <dbReference type="ARBA" id="ARBA00004123"/>
    </source>
</evidence>
<feature type="domain" description="Helicase C-terminal" evidence="17">
    <location>
        <begin position="267"/>
        <end position="348"/>
    </location>
</feature>
<evidence type="ECO:0000256" key="13">
    <source>
        <dbReference type="RuleBase" id="RU364117"/>
    </source>
</evidence>
<evidence type="ECO:0000256" key="4">
    <source>
        <dbReference type="ARBA" id="ARBA00022741"/>
    </source>
</evidence>
<accession>A0A9P0AT04</accession>
<dbReference type="Gene3D" id="6.10.250.3140">
    <property type="match status" value="1"/>
</dbReference>
<comment type="catalytic activity">
    <reaction evidence="12 13">
        <text>ATP + H2O = ADP + phosphate + H(+)</text>
        <dbReference type="Rhea" id="RHEA:13065"/>
        <dbReference type="ChEBI" id="CHEBI:15377"/>
        <dbReference type="ChEBI" id="CHEBI:15378"/>
        <dbReference type="ChEBI" id="CHEBI:30616"/>
        <dbReference type="ChEBI" id="CHEBI:43474"/>
        <dbReference type="ChEBI" id="CHEBI:456216"/>
    </reaction>
</comment>
<dbReference type="OrthoDB" id="10261556at2759"/>
<dbReference type="InterPro" id="IPR002464">
    <property type="entry name" value="DNA/RNA_helicase_DEAH_CS"/>
</dbReference>
<dbReference type="InterPro" id="IPR011545">
    <property type="entry name" value="DEAD/DEAH_box_helicase_dom"/>
</dbReference>
<dbReference type="PANTHER" id="PTHR13710:SF152">
    <property type="entry name" value="ATP-DEPENDENT DNA HELICASE Q5"/>
    <property type="match status" value="1"/>
</dbReference>
<dbReference type="GO" id="GO:0005634">
    <property type="term" value="C:nucleus"/>
    <property type="evidence" value="ECO:0007669"/>
    <property type="project" value="UniProtKB-SubCell"/>
</dbReference>
<dbReference type="SUPFAM" id="SSF52540">
    <property type="entry name" value="P-loop containing nucleoside triphosphate hydrolases"/>
    <property type="match status" value="1"/>
</dbReference>
<keyword evidence="8" id="KW-0238">DNA-binding</keyword>
<keyword evidence="4 13" id="KW-0547">Nucleotide-binding</keyword>
<dbReference type="InterPro" id="IPR032284">
    <property type="entry name" value="RecQ_Zn-bd"/>
</dbReference>
<evidence type="ECO:0000259" key="17">
    <source>
        <dbReference type="SMART" id="SM00490"/>
    </source>
</evidence>
<dbReference type="InterPro" id="IPR001650">
    <property type="entry name" value="Helicase_C-like"/>
</dbReference>
<dbReference type="InterPro" id="IPR004589">
    <property type="entry name" value="DNA_helicase_ATP-dep_RecQ"/>
</dbReference>
<protein>
    <recommendedName>
        <fullName evidence="13">ATP-dependent DNA helicase</fullName>
        <ecNumber evidence="13">5.6.2.4</ecNumber>
    </recommendedName>
</protein>
<comment type="catalytic activity">
    <reaction evidence="11 13">
        <text>Couples ATP hydrolysis with the unwinding of duplex DNA by translocating in the 3'-5' direction.</text>
        <dbReference type="EC" id="5.6.2.4"/>
    </reaction>
</comment>
<dbReference type="NCBIfam" id="TIGR00614">
    <property type="entry name" value="recQ_fam"/>
    <property type="match status" value="1"/>
</dbReference>
<dbReference type="Pfam" id="PF16124">
    <property type="entry name" value="RecQ_Zn_bind"/>
    <property type="match status" value="1"/>
</dbReference>
<evidence type="ECO:0000256" key="9">
    <source>
        <dbReference type="ARBA" id="ARBA00023235"/>
    </source>
</evidence>
<dbReference type="GO" id="GO:0000724">
    <property type="term" value="P:double-strand break repair via homologous recombination"/>
    <property type="evidence" value="ECO:0007669"/>
    <property type="project" value="TreeGrafter"/>
</dbReference>
<feature type="compositionally biased region" description="Basic and acidic residues" evidence="15">
    <location>
        <begin position="749"/>
        <end position="774"/>
    </location>
</feature>
<dbReference type="Proteomes" id="UP001154078">
    <property type="component" value="Chromosome 10"/>
</dbReference>
<feature type="region of interest" description="Disordered" evidence="15">
    <location>
        <begin position="698"/>
        <end position="719"/>
    </location>
</feature>
<evidence type="ECO:0000256" key="6">
    <source>
        <dbReference type="ARBA" id="ARBA00022806"/>
    </source>
</evidence>
<organism evidence="18 19">
    <name type="scientific">Brassicogethes aeneus</name>
    <name type="common">Rape pollen beetle</name>
    <name type="synonym">Meligethes aeneus</name>
    <dbReference type="NCBI Taxonomy" id="1431903"/>
    <lineage>
        <taxon>Eukaryota</taxon>
        <taxon>Metazoa</taxon>
        <taxon>Ecdysozoa</taxon>
        <taxon>Arthropoda</taxon>
        <taxon>Hexapoda</taxon>
        <taxon>Insecta</taxon>
        <taxon>Pterygota</taxon>
        <taxon>Neoptera</taxon>
        <taxon>Endopterygota</taxon>
        <taxon>Coleoptera</taxon>
        <taxon>Polyphaga</taxon>
        <taxon>Cucujiformia</taxon>
        <taxon>Nitidulidae</taxon>
        <taxon>Meligethinae</taxon>
        <taxon>Brassicogethes</taxon>
    </lineage>
</organism>
<keyword evidence="7 13" id="KW-0067">ATP-binding</keyword>
<dbReference type="Pfam" id="PF08236">
    <property type="entry name" value="SRI"/>
    <property type="match status" value="1"/>
</dbReference>
<keyword evidence="10 13" id="KW-0539">Nucleus</keyword>
<dbReference type="InterPro" id="IPR014001">
    <property type="entry name" value="Helicase_ATP-bd"/>
</dbReference>
<dbReference type="GO" id="GO:0043138">
    <property type="term" value="F:3'-5' DNA helicase activity"/>
    <property type="evidence" value="ECO:0007669"/>
    <property type="project" value="UniProtKB-EC"/>
</dbReference>
<dbReference type="GO" id="GO:0005694">
    <property type="term" value="C:chromosome"/>
    <property type="evidence" value="ECO:0007669"/>
    <property type="project" value="InterPro"/>
</dbReference>
<keyword evidence="19" id="KW-1185">Reference proteome</keyword>
<feature type="domain" description="Helicase ATP-binding" evidence="16">
    <location>
        <begin position="15"/>
        <end position="220"/>
    </location>
</feature>
<keyword evidence="6 13" id="KW-0347">Helicase</keyword>
<dbReference type="PROSITE" id="PS00690">
    <property type="entry name" value="DEAH_ATP_HELICASE"/>
    <property type="match status" value="1"/>
</dbReference>
<reference evidence="18" key="1">
    <citation type="submission" date="2021-12" db="EMBL/GenBank/DDBJ databases">
        <authorList>
            <person name="King R."/>
        </authorList>
    </citation>
    <scope>NUCLEOTIDE SEQUENCE</scope>
</reference>
<feature type="region of interest" description="Disordered" evidence="15">
    <location>
        <begin position="743"/>
        <end position="805"/>
    </location>
</feature>
<dbReference type="AlphaFoldDB" id="A0A9P0AT04"/>
<dbReference type="SMART" id="SM00490">
    <property type="entry name" value="HELICc"/>
    <property type="match status" value="1"/>
</dbReference>
<dbReference type="GO" id="GO:0046872">
    <property type="term" value="F:metal ion binding"/>
    <property type="evidence" value="ECO:0007669"/>
    <property type="project" value="UniProtKB-KW"/>
</dbReference>
<dbReference type="Pfam" id="PF00270">
    <property type="entry name" value="DEAD"/>
    <property type="match status" value="1"/>
</dbReference>
<dbReference type="FunFam" id="3.40.50.300:FF:000444">
    <property type="entry name" value="ATP-dependent DNA helicase"/>
    <property type="match status" value="1"/>
</dbReference>
<dbReference type="InterPro" id="IPR027417">
    <property type="entry name" value="P-loop_NTPase"/>
</dbReference>
<name>A0A9P0AT04_BRAAE</name>
<evidence type="ECO:0000256" key="7">
    <source>
        <dbReference type="ARBA" id="ARBA00022840"/>
    </source>
</evidence>
<evidence type="ECO:0000256" key="15">
    <source>
        <dbReference type="SAM" id="MobiDB-lite"/>
    </source>
</evidence>
<dbReference type="PANTHER" id="PTHR13710">
    <property type="entry name" value="DNA HELICASE RECQ FAMILY MEMBER"/>
    <property type="match status" value="1"/>
</dbReference>
<evidence type="ECO:0000256" key="12">
    <source>
        <dbReference type="ARBA" id="ARBA00049360"/>
    </source>
</evidence>
<evidence type="ECO:0000259" key="16">
    <source>
        <dbReference type="SMART" id="SM00487"/>
    </source>
</evidence>
<evidence type="ECO:0000256" key="10">
    <source>
        <dbReference type="ARBA" id="ARBA00023242"/>
    </source>
</evidence>
<dbReference type="GO" id="GO:0003677">
    <property type="term" value="F:DNA binding"/>
    <property type="evidence" value="ECO:0007669"/>
    <property type="project" value="UniProtKB-KW"/>
</dbReference>
<keyword evidence="9" id="KW-0413">Isomerase</keyword>
<dbReference type="GO" id="GO:0005737">
    <property type="term" value="C:cytoplasm"/>
    <property type="evidence" value="ECO:0007669"/>
    <property type="project" value="TreeGrafter"/>
</dbReference>
<dbReference type="Pfam" id="PF00271">
    <property type="entry name" value="Helicase_C"/>
    <property type="match status" value="1"/>
</dbReference>
<gene>
    <name evidence="18" type="ORF">MELIAE_LOCUS2269</name>
</gene>
<keyword evidence="14" id="KW-0175">Coiled coil</keyword>
<evidence type="ECO:0000256" key="11">
    <source>
        <dbReference type="ARBA" id="ARBA00034617"/>
    </source>
</evidence>
<evidence type="ECO:0000256" key="14">
    <source>
        <dbReference type="SAM" id="Coils"/>
    </source>
</evidence>
<dbReference type="Gene3D" id="3.40.50.300">
    <property type="entry name" value="P-loop containing nucleotide triphosphate hydrolases"/>
    <property type="match status" value="2"/>
</dbReference>
<evidence type="ECO:0000256" key="5">
    <source>
        <dbReference type="ARBA" id="ARBA00022801"/>
    </source>
</evidence>
<comment type="subcellular location">
    <subcellularLocation>
        <location evidence="1 13">Nucleus</location>
    </subcellularLocation>
</comment>
<dbReference type="EMBL" id="OV121141">
    <property type="protein sequence ID" value="CAH0548926.1"/>
    <property type="molecule type" value="Genomic_DNA"/>
</dbReference>
<dbReference type="SMART" id="SM00487">
    <property type="entry name" value="DEXDc"/>
    <property type="match status" value="1"/>
</dbReference>
<dbReference type="GO" id="GO:0016787">
    <property type="term" value="F:hydrolase activity"/>
    <property type="evidence" value="ECO:0007669"/>
    <property type="project" value="UniProtKB-KW"/>
</dbReference>
<keyword evidence="3" id="KW-0479">Metal-binding</keyword>
<dbReference type="EC" id="5.6.2.4" evidence="13"/>
<dbReference type="CDD" id="cd18794">
    <property type="entry name" value="SF2_C_RecQ"/>
    <property type="match status" value="1"/>
</dbReference>
<evidence type="ECO:0000256" key="2">
    <source>
        <dbReference type="ARBA" id="ARBA00005446"/>
    </source>
</evidence>
<proteinExistence type="inferred from homology"/>